<feature type="compositionally biased region" description="Polar residues" evidence="1">
    <location>
        <begin position="72"/>
        <end position="87"/>
    </location>
</feature>
<feature type="compositionally biased region" description="Basic and acidic residues" evidence="1">
    <location>
        <begin position="1"/>
        <end position="20"/>
    </location>
</feature>
<evidence type="ECO:0000256" key="1">
    <source>
        <dbReference type="SAM" id="MobiDB-lite"/>
    </source>
</evidence>
<proteinExistence type="predicted"/>
<feature type="region of interest" description="Disordered" evidence="1">
    <location>
        <begin position="1"/>
        <end position="93"/>
    </location>
</feature>
<feature type="compositionally biased region" description="Basic and acidic residues" evidence="1">
    <location>
        <begin position="55"/>
        <end position="64"/>
    </location>
</feature>
<sequence>MEQDQEKTPVTEKTLEKEETPASAQKVAGLQSNSETPVSNAPINTNEVASATGNTDDKSKEVSKESPAGKVTASNGEIVSKETSSNSESRKLRSNAVPLWEKLNSACHDIEVDEHSNYYWPEERTHTNNIIRQLKEKRILFIRSFTENWSFRALQRLATVMHAENEGGNLIIRINTGEDLDFGFWINERPLPYPVVIIMPVHRYDFFQKFTQNAQYVMNTQLPELRRLNLHIVCQIQTTTTVSERFPGGDHWMKQTYAFWDIPVVKLELTSKFGVRGQATFEQIQDKIEKYGEHAVGWELVKRSYANPEDVKEQLDKHIEESAQEIRQRKEALINILDGTDFTPKLLVFCASFFSGLHYRDFTELVTQLLKYEQVNQQYIATDQAVTAEPKLTLGQLWEKNADQYLPACSIKTVWKDGNHQVEFAFRGLADIMSAYITNERYPFFYRVYRNFENAKLITNLNLSKDLEKSLINLFAKAARMDTQNYSAEWLKNEVCTLWEEYSKEMPEQIDSYEDLFSYLYDKKFFGEMLLKRVPLIINGLLTENDADYREIIKEFFRLLLNEPHARRIAIIIASDLYKKFKGTDTFSTEDLMDYFRKTLEGNNSWDDRFFAYDALRDCMEAEAMRQQSAFSDILGCIKVQVPMSCGTKWTEMSFHKPLWHW</sequence>
<dbReference type="KEGG" id="mrub:DEO27_003090"/>
<dbReference type="RefSeq" id="WP_112569624.1">
    <property type="nucleotide sequence ID" value="NZ_CP043450.1"/>
</dbReference>
<organism evidence="2 3">
    <name type="scientific">Mucilaginibacter rubeus</name>
    <dbReference type="NCBI Taxonomy" id="2027860"/>
    <lineage>
        <taxon>Bacteria</taxon>
        <taxon>Pseudomonadati</taxon>
        <taxon>Bacteroidota</taxon>
        <taxon>Sphingobacteriia</taxon>
        <taxon>Sphingobacteriales</taxon>
        <taxon>Sphingobacteriaceae</taxon>
        <taxon>Mucilaginibacter</taxon>
    </lineage>
</organism>
<feature type="compositionally biased region" description="Polar residues" evidence="1">
    <location>
        <begin position="30"/>
        <end position="54"/>
    </location>
</feature>
<protein>
    <submittedName>
        <fullName evidence="2">Uncharacterized protein</fullName>
    </submittedName>
</protein>
<reference evidence="2" key="1">
    <citation type="submission" date="2019-08" db="EMBL/GenBank/DDBJ databases">
        <title>Comparative genome analysis confer to the adaptation heavy metal polluted environment.</title>
        <authorList>
            <person name="Li Y."/>
        </authorList>
    </citation>
    <scope>NUCLEOTIDE SEQUENCE [LARGE SCALE GENOMIC DNA]</scope>
    <source>
        <strain evidence="2">P1</strain>
    </source>
</reference>
<dbReference type="Proteomes" id="UP000251402">
    <property type="component" value="Chromosome"/>
</dbReference>
<accession>A0A5C1HT38</accession>
<dbReference type="AlphaFoldDB" id="A0A5C1HT38"/>
<dbReference type="EMBL" id="CP043450">
    <property type="protein sequence ID" value="QEM09042.1"/>
    <property type="molecule type" value="Genomic_DNA"/>
</dbReference>
<evidence type="ECO:0000313" key="2">
    <source>
        <dbReference type="EMBL" id="QEM09042.1"/>
    </source>
</evidence>
<gene>
    <name evidence="2" type="ORF">DEO27_003090</name>
</gene>
<name>A0A5C1HT38_9SPHI</name>
<evidence type="ECO:0000313" key="3">
    <source>
        <dbReference type="Proteomes" id="UP000251402"/>
    </source>
</evidence>
<keyword evidence="3" id="KW-1185">Reference proteome</keyword>